<sequence>MPVLHLPLIRPSNPPAIQTGCEMRCI</sequence>
<reference evidence="1" key="2">
    <citation type="journal article" date="2015" name="Data Brief">
        <title>Shoot transcriptome of the giant reed, Arundo donax.</title>
        <authorList>
            <person name="Barrero R.A."/>
            <person name="Guerrero F.D."/>
            <person name="Moolhuijzen P."/>
            <person name="Goolsby J.A."/>
            <person name="Tidwell J."/>
            <person name="Bellgard S.E."/>
            <person name="Bellgard M.I."/>
        </authorList>
    </citation>
    <scope>NUCLEOTIDE SEQUENCE</scope>
    <source>
        <tissue evidence="1">Shoot tissue taken approximately 20 cm above the soil surface</tissue>
    </source>
</reference>
<reference evidence="1" key="1">
    <citation type="submission" date="2014-09" db="EMBL/GenBank/DDBJ databases">
        <authorList>
            <person name="Magalhaes I.L.F."/>
            <person name="Oliveira U."/>
            <person name="Santos F.R."/>
            <person name="Vidigal T.H.D.A."/>
            <person name="Brescovit A.D."/>
            <person name="Santos A.J."/>
        </authorList>
    </citation>
    <scope>NUCLEOTIDE SEQUENCE</scope>
    <source>
        <tissue evidence="1">Shoot tissue taken approximately 20 cm above the soil surface</tissue>
    </source>
</reference>
<organism evidence="1">
    <name type="scientific">Arundo donax</name>
    <name type="common">Giant reed</name>
    <name type="synonym">Donax arundinaceus</name>
    <dbReference type="NCBI Taxonomy" id="35708"/>
    <lineage>
        <taxon>Eukaryota</taxon>
        <taxon>Viridiplantae</taxon>
        <taxon>Streptophyta</taxon>
        <taxon>Embryophyta</taxon>
        <taxon>Tracheophyta</taxon>
        <taxon>Spermatophyta</taxon>
        <taxon>Magnoliopsida</taxon>
        <taxon>Liliopsida</taxon>
        <taxon>Poales</taxon>
        <taxon>Poaceae</taxon>
        <taxon>PACMAD clade</taxon>
        <taxon>Arundinoideae</taxon>
        <taxon>Arundineae</taxon>
        <taxon>Arundo</taxon>
    </lineage>
</organism>
<protein>
    <submittedName>
        <fullName evidence="1">Uncharacterized protein</fullName>
    </submittedName>
</protein>
<proteinExistence type="predicted"/>
<evidence type="ECO:0000313" key="1">
    <source>
        <dbReference type="EMBL" id="JAD97876.1"/>
    </source>
</evidence>
<accession>A0A0A9ECS8</accession>
<dbReference type="EMBL" id="GBRH01200019">
    <property type="protein sequence ID" value="JAD97876.1"/>
    <property type="molecule type" value="Transcribed_RNA"/>
</dbReference>
<dbReference type="AlphaFoldDB" id="A0A0A9ECS8"/>
<name>A0A0A9ECS8_ARUDO</name>